<sequence>MKFLSCDLPRDLHSLHSCFPVMEHFAVRMELDIANSFHAAFGGNRLIDYLIGVPIEGLVDGAVGLGDMDGCELLARSSPTMSIGILPFKHVTYRWQKLSHSSCT</sequence>
<reference evidence="1 2" key="2">
    <citation type="submission" date="2018-11" db="EMBL/GenBank/DDBJ databases">
        <authorList>
            <consortium name="Pathogen Informatics"/>
        </authorList>
    </citation>
    <scope>NUCLEOTIDE SEQUENCE [LARGE SCALE GENOMIC DNA]</scope>
</reference>
<accession>A0A0M3J7T3</accession>
<dbReference type="WBParaSite" id="ASIM_0000363101-mRNA-1">
    <property type="protein sequence ID" value="ASIM_0000363101-mRNA-1"/>
    <property type="gene ID" value="ASIM_0000363101"/>
</dbReference>
<dbReference type="AlphaFoldDB" id="A0A0M3J7T3"/>
<dbReference type="EMBL" id="UYRR01005381">
    <property type="protein sequence ID" value="VDK21762.1"/>
    <property type="molecule type" value="Genomic_DNA"/>
</dbReference>
<proteinExistence type="predicted"/>
<keyword evidence="2" id="KW-1185">Reference proteome</keyword>
<name>A0A0M3J7T3_ANISI</name>
<organism evidence="3">
    <name type="scientific">Anisakis simplex</name>
    <name type="common">Herring worm</name>
    <dbReference type="NCBI Taxonomy" id="6269"/>
    <lineage>
        <taxon>Eukaryota</taxon>
        <taxon>Metazoa</taxon>
        <taxon>Ecdysozoa</taxon>
        <taxon>Nematoda</taxon>
        <taxon>Chromadorea</taxon>
        <taxon>Rhabditida</taxon>
        <taxon>Spirurina</taxon>
        <taxon>Ascaridomorpha</taxon>
        <taxon>Ascaridoidea</taxon>
        <taxon>Anisakidae</taxon>
        <taxon>Anisakis</taxon>
        <taxon>Anisakis simplex complex</taxon>
    </lineage>
</organism>
<gene>
    <name evidence="1" type="ORF">ASIM_LOCUS3465</name>
</gene>
<evidence type="ECO:0000313" key="2">
    <source>
        <dbReference type="Proteomes" id="UP000267096"/>
    </source>
</evidence>
<protein>
    <submittedName>
        <fullName evidence="1 3">Uncharacterized protein</fullName>
    </submittedName>
</protein>
<evidence type="ECO:0000313" key="3">
    <source>
        <dbReference type="WBParaSite" id="ASIM_0000363101-mRNA-1"/>
    </source>
</evidence>
<dbReference type="Proteomes" id="UP000267096">
    <property type="component" value="Unassembled WGS sequence"/>
</dbReference>
<reference evidence="3" key="1">
    <citation type="submission" date="2017-02" db="UniProtKB">
        <authorList>
            <consortium name="WormBaseParasite"/>
        </authorList>
    </citation>
    <scope>IDENTIFICATION</scope>
</reference>
<evidence type="ECO:0000313" key="1">
    <source>
        <dbReference type="EMBL" id="VDK21762.1"/>
    </source>
</evidence>